<protein>
    <recommendedName>
        <fullName evidence="2">DUF6593 domain-containing protein</fullName>
    </recommendedName>
</protein>
<dbReference type="Proteomes" id="UP000518752">
    <property type="component" value="Unassembled WGS sequence"/>
</dbReference>
<evidence type="ECO:0000313" key="3">
    <source>
        <dbReference type="EMBL" id="KAF5370532.1"/>
    </source>
</evidence>
<dbReference type="InterPro" id="IPR046528">
    <property type="entry name" value="DUF6593"/>
</dbReference>
<feature type="compositionally biased region" description="Acidic residues" evidence="1">
    <location>
        <begin position="65"/>
        <end position="75"/>
    </location>
</feature>
<reference evidence="3 4" key="1">
    <citation type="journal article" date="2020" name="ISME J.">
        <title>Uncovering the hidden diversity of litter-decomposition mechanisms in mushroom-forming fungi.</title>
        <authorList>
            <person name="Floudas D."/>
            <person name="Bentzer J."/>
            <person name="Ahren D."/>
            <person name="Johansson T."/>
            <person name="Persson P."/>
            <person name="Tunlid A."/>
        </authorList>
    </citation>
    <scope>NUCLEOTIDE SEQUENCE [LARGE SCALE GENOMIC DNA]</scope>
    <source>
        <strain evidence="3 4">CBS 406.79</strain>
    </source>
</reference>
<feature type="region of interest" description="Disordered" evidence="1">
    <location>
        <begin position="48"/>
        <end position="111"/>
    </location>
</feature>
<proteinExistence type="predicted"/>
<dbReference type="OrthoDB" id="3360976at2759"/>
<keyword evidence="4" id="KW-1185">Reference proteome</keyword>
<accession>A0A8H5GT77</accession>
<evidence type="ECO:0000256" key="1">
    <source>
        <dbReference type="SAM" id="MobiDB-lite"/>
    </source>
</evidence>
<evidence type="ECO:0000259" key="2">
    <source>
        <dbReference type="Pfam" id="PF20236"/>
    </source>
</evidence>
<dbReference type="EMBL" id="JAACJN010000120">
    <property type="protein sequence ID" value="KAF5370532.1"/>
    <property type="molecule type" value="Genomic_DNA"/>
</dbReference>
<gene>
    <name evidence="3" type="ORF">D9757_010141</name>
</gene>
<name>A0A8H5GT77_9AGAR</name>
<sequence>MSLKLYQQKYKRDDNLNDNFVDSNGQPVYKVHTPFAIHRITTISKTSHYRPTVSSLSTPSAQGASDEEAEADDVASLDSQRRGRTLSLEERRPRGEEELPTPGQDETTQSHLDNFEYVAQIDWRIVKTAKMRFANGRYSGQDVKVSDMFRKEGWGCWGRHRVFTAEDGKEYKWRMKGSYSELILNDGSKKIIAASRPWKFSMRKPHFEIFPEGLHMIDEIFVTFIFVEELRKTSERAVAAS</sequence>
<feature type="compositionally biased region" description="Basic and acidic residues" evidence="1">
    <location>
        <begin position="87"/>
        <end position="97"/>
    </location>
</feature>
<dbReference type="Pfam" id="PF20236">
    <property type="entry name" value="DUF6593"/>
    <property type="match status" value="1"/>
</dbReference>
<dbReference type="AlphaFoldDB" id="A0A8H5GT77"/>
<comment type="caution">
    <text evidence="3">The sequence shown here is derived from an EMBL/GenBank/DDBJ whole genome shotgun (WGS) entry which is preliminary data.</text>
</comment>
<evidence type="ECO:0000313" key="4">
    <source>
        <dbReference type="Proteomes" id="UP000518752"/>
    </source>
</evidence>
<feature type="compositionally biased region" description="Polar residues" evidence="1">
    <location>
        <begin position="52"/>
        <end position="63"/>
    </location>
</feature>
<feature type="domain" description="DUF6593" evidence="2">
    <location>
        <begin position="107"/>
        <end position="232"/>
    </location>
</feature>
<organism evidence="3 4">
    <name type="scientific">Collybiopsis confluens</name>
    <dbReference type="NCBI Taxonomy" id="2823264"/>
    <lineage>
        <taxon>Eukaryota</taxon>
        <taxon>Fungi</taxon>
        <taxon>Dikarya</taxon>
        <taxon>Basidiomycota</taxon>
        <taxon>Agaricomycotina</taxon>
        <taxon>Agaricomycetes</taxon>
        <taxon>Agaricomycetidae</taxon>
        <taxon>Agaricales</taxon>
        <taxon>Marasmiineae</taxon>
        <taxon>Omphalotaceae</taxon>
        <taxon>Collybiopsis</taxon>
    </lineage>
</organism>